<evidence type="ECO:0000259" key="2">
    <source>
        <dbReference type="PROSITE" id="PS50110"/>
    </source>
</evidence>
<evidence type="ECO:0000313" key="4">
    <source>
        <dbReference type="Proteomes" id="UP000031672"/>
    </source>
</evidence>
<dbReference type="InterPro" id="IPR052048">
    <property type="entry name" value="ST_Response_Regulator"/>
</dbReference>
<feature type="domain" description="Response regulatory" evidence="2">
    <location>
        <begin position="8"/>
        <end position="129"/>
    </location>
</feature>
<organism evidence="3 4">
    <name type="scientific">Vibrio renipiscarius</name>
    <dbReference type="NCBI Taxonomy" id="1461322"/>
    <lineage>
        <taxon>Bacteria</taxon>
        <taxon>Pseudomonadati</taxon>
        <taxon>Pseudomonadota</taxon>
        <taxon>Gammaproteobacteria</taxon>
        <taxon>Vibrionales</taxon>
        <taxon>Vibrionaceae</taxon>
        <taxon>Vibrio</taxon>
    </lineage>
</organism>
<dbReference type="GO" id="GO:0000160">
    <property type="term" value="P:phosphorelay signal transduction system"/>
    <property type="evidence" value="ECO:0007669"/>
    <property type="project" value="InterPro"/>
</dbReference>
<gene>
    <name evidence="3" type="ORF">OJ16_05390</name>
</gene>
<sequence>MNQFSSSKVLIVDDASIVIVSIKSMLLKLGFSDRLITYCSTARASIQLARQTQYDLILCDYNLGRGMNGKQVFEELKHFNLLHEKAVFILITGENSSTVVHSIIELKPDDYLLKPFNIMSLRERIYASLARKNALYQLYTAQIKHQYEEGVTLCNDLLPFYPEYHYTIERFKGDFLSRLHLHDQSKTLYENILTRKECDWATIGLANSLMKLGEKKAAQKMINKLLTTKPNSTLVRSAAAGISLMNNEVPTAIRHFELASKIVRGNSERELVITNLCISVGDYQSALDRYRAYMEINKETYRNTIFAKMNLVRILLYSCFQCPPELKVPRLNEAKSLYNHIMGMREAAKLKPELDLLLAHIALEEEQYALAISKLNDIHRQMTFNHFYPLHQFAWILNRMNFDSEFARLIPRCSEVIHTDQNENIFASQMTMLKQLQQANVDKLEWLESKHKYIQANRMTLSELIKIYVEINQRCPFLQSVCMSIIKLLARRWPKDGDYVQLMKVVKQCDTVIRQLMDQEELDKANYEQLYQDIMDTN</sequence>
<feature type="modified residue" description="4-aspartylphosphate" evidence="1">
    <location>
        <position position="60"/>
    </location>
</feature>
<dbReference type="EMBL" id="JTKH01000006">
    <property type="protein sequence ID" value="KII80730.1"/>
    <property type="molecule type" value="Genomic_DNA"/>
</dbReference>
<dbReference type="STRING" id="1461322.OJ16_05390"/>
<keyword evidence="4" id="KW-1185">Reference proteome</keyword>
<dbReference type="InterPro" id="IPR014460">
    <property type="entry name" value="Sig_transdc_resp-reg_VieB"/>
</dbReference>
<protein>
    <submittedName>
        <fullName evidence="3">Response regulator</fullName>
    </submittedName>
</protein>
<dbReference type="InterPro" id="IPR001789">
    <property type="entry name" value="Sig_transdc_resp-reg_receiver"/>
</dbReference>
<evidence type="ECO:0000313" key="3">
    <source>
        <dbReference type="EMBL" id="KII80730.1"/>
    </source>
</evidence>
<dbReference type="PANTHER" id="PTHR43228">
    <property type="entry name" value="TWO-COMPONENT RESPONSE REGULATOR"/>
    <property type="match status" value="1"/>
</dbReference>
<keyword evidence="1" id="KW-0597">Phosphoprotein</keyword>
<dbReference type="Gene3D" id="1.25.40.10">
    <property type="entry name" value="Tetratricopeptide repeat domain"/>
    <property type="match status" value="1"/>
</dbReference>
<accession>A0A0C2NZP0</accession>
<dbReference type="Proteomes" id="UP000031672">
    <property type="component" value="Unassembled WGS sequence"/>
</dbReference>
<dbReference type="PROSITE" id="PS50110">
    <property type="entry name" value="RESPONSE_REGULATORY"/>
    <property type="match status" value="1"/>
</dbReference>
<name>A0A0C2NZP0_9VIBR</name>
<reference evidence="3 4" key="1">
    <citation type="submission" date="2014-11" db="EMBL/GenBank/DDBJ databases">
        <title>Draft Genome Sequence of Vibrio piscirenalis strains CECT 8603T and CECT 8604, two marine Gammaproteobacterium isolated from cultured gilthead sea bream (Sparus aurata).</title>
        <authorList>
            <person name="Arahal D.R."/>
            <person name="Rodrigo-Torres L."/>
            <person name="Lucena T."/>
            <person name="Pujalte M.J."/>
        </authorList>
    </citation>
    <scope>NUCLEOTIDE SEQUENCE [LARGE SCALE GENOMIC DNA]</scope>
    <source>
        <strain evidence="3 4">DCR 1-4-2</strain>
    </source>
</reference>
<dbReference type="OrthoDB" id="7298659at2"/>
<dbReference type="PIRSF" id="PIRSF011521">
    <property type="entry name" value="VieB"/>
    <property type="match status" value="1"/>
</dbReference>
<dbReference type="SUPFAM" id="SSF48452">
    <property type="entry name" value="TPR-like"/>
    <property type="match status" value="1"/>
</dbReference>
<dbReference type="InterPro" id="IPR011006">
    <property type="entry name" value="CheY-like_superfamily"/>
</dbReference>
<comment type="caution">
    <text evidence="3">The sequence shown here is derived from an EMBL/GenBank/DDBJ whole genome shotgun (WGS) entry which is preliminary data.</text>
</comment>
<evidence type="ECO:0000256" key="1">
    <source>
        <dbReference type="PROSITE-ProRule" id="PRU00169"/>
    </source>
</evidence>
<proteinExistence type="predicted"/>
<dbReference type="PANTHER" id="PTHR43228:SF1">
    <property type="entry name" value="TWO-COMPONENT RESPONSE REGULATOR ARR22"/>
    <property type="match status" value="1"/>
</dbReference>
<dbReference type="SUPFAM" id="SSF52172">
    <property type="entry name" value="CheY-like"/>
    <property type="match status" value="1"/>
</dbReference>
<dbReference type="Gene3D" id="3.40.50.2300">
    <property type="match status" value="1"/>
</dbReference>
<dbReference type="RefSeq" id="WP_040988160.1">
    <property type="nucleotide sequence ID" value="NZ_JTKH01000006.1"/>
</dbReference>
<dbReference type="InterPro" id="IPR011990">
    <property type="entry name" value="TPR-like_helical_dom_sf"/>
</dbReference>
<dbReference type="SMART" id="SM00448">
    <property type="entry name" value="REC"/>
    <property type="match status" value="1"/>
</dbReference>
<dbReference type="CDD" id="cd17589">
    <property type="entry name" value="REC_TPR"/>
    <property type="match status" value="1"/>
</dbReference>
<dbReference type="AlphaFoldDB" id="A0A0C2NZP0"/>
<accession>A0A0C2NX94</accession>
<dbReference type="Pfam" id="PF00072">
    <property type="entry name" value="Response_reg"/>
    <property type="match status" value="1"/>
</dbReference>